<organism evidence="1 2">
    <name type="scientific">[Clostridium] leptum</name>
    <dbReference type="NCBI Taxonomy" id="1535"/>
    <lineage>
        <taxon>Bacteria</taxon>
        <taxon>Bacillati</taxon>
        <taxon>Bacillota</taxon>
        <taxon>Clostridia</taxon>
        <taxon>Eubacteriales</taxon>
        <taxon>Oscillospiraceae</taxon>
        <taxon>Oscillospiraceae incertae sedis</taxon>
    </lineage>
</organism>
<accession>A0A412AW60</accession>
<dbReference type="Proteomes" id="UP000284751">
    <property type="component" value="Unassembled WGS sequence"/>
</dbReference>
<comment type="caution">
    <text evidence="1">The sequence shown here is derived from an EMBL/GenBank/DDBJ whole genome shotgun (WGS) entry which is preliminary data.</text>
</comment>
<evidence type="ECO:0000313" key="1">
    <source>
        <dbReference type="EMBL" id="RGQ38504.1"/>
    </source>
</evidence>
<dbReference type="EMBL" id="QRTC01000039">
    <property type="protein sequence ID" value="RGQ38504.1"/>
    <property type="molecule type" value="Genomic_DNA"/>
</dbReference>
<sequence length="128" mass="14527">MVSSKENDMKEEIYQGYQQLAFGSIADAIKLLFMEEPAPRALGKMNFINVAEIRRMKEGAMEIKFFDRLKALEKLEEITDQGQTDTLPFMRRWKTAPSCCKSGLGRMRVEVPGVFYPAAAGPFLVVQE</sequence>
<evidence type="ECO:0000313" key="2">
    <source>
        <dbReference type="Proteomes" id="UP000284751"/>
    </source>
</evidence>
<name>A0A412AW60_9FIRM</name>
<protein>
    <submittedName>
        <fullName evidence="1">Uncharacterized protein</fullName>
    </submittedName>
</protein>
<gene>
    <name evidence="1" type="ORF">DWY99_09740</name>
</gene>
<dbReference type="AlphaFoldDB" id="A0A412AW60"/>
<proteinExistence type="predicted"/>
<reference evidence="1 2" key="1">
    <citation type="submission" date="2018-08" db="EMBL/GenBank/DDBJ databases">
        <title>A genome reference for cultivated species of the human gut microbiota.</title>
        <authorList>
            <person name="Zou Y."/>
            <person name="Xue W."/>
            <person name="Luo G."/>
        </authorList>
    </citation>
    <scope>NUCLEOTIDE SEQUENCE [LARGE SCALE GENOMIC DNA]</scope>
    <source>
        <strain evidence="1 2">AF28-26</strain>
    </source>
</reference>